<protein>
    <submittedName>
        <fullName evidence="2">Uncharacterized protein</fullName>
    </submittedName>
</protein>
<keyword evidence="1" id="KW-0732">Signal</keyword>
<organism evidence="2">
    <name type="scientific">uncultured Dysgonomonas sp</name>
    <dbReference type="NCBI Taxonomy" id="206096"/>
    <lineage>
        <taxon>Bacteria</taxon>
        <taxon>Pseudomonadati</taxon>
        <taxon>Bacteroidota</taxon>
        <taxon>Bacteroidia</taxon>
        <taxon>Bacteroidales</taxon>
        <taxon>Dysgonomonadaceae</taxon>
        <taxon>Dysgonomonas</taxon>
        <taxon>environmental samples</taxon>
    </lineage>
</organism>
<feature type="signal peptide" evidence="1">
    <location>
        <begin position="1"/>
        <end position="20"/>
    </location>
</feature>
<dbReference type="RefSeq" id="WP_291028760.1">
    <property type="nucleotide sequence ID" value="NZ_CALESN010000045.1"/>
</dbReference>
<evidence type="ECO:0000256" key="1">
    <source>
        <dbReference type="SAM" id="SignalP"/>
    </source>
</evidence>
<name>A0A212K9C6_9BACT</name>
<gene>
    <name evidence="2" type="ORF">KL86DYS2_13345</name>
</gene>
<dbReference type="AlphaFoldDB" id="A0A212K9C6"/>
<accession>A0A212K9C6</accession>
<reference evidence="2" key="1">
    <citation type="submission" date="2016-04" db="EMBL/GenBank/DDBJ databases">
        <authorList>
            <person name="Evans L.H."/>
            <person name="Alamgir A."/>
            <person name="Owens N."/>
            <person name="Weber N.D."/>
            <person name="Virtaneva K."/>
            <person name="Barbian K."/>
            <person name="Babar A."/>
            <person name="Rosenke K."/>
        </authorList>
    </citation>
    <scope>NUCLEOTIDE SEQUENCE</scope>
    <source>
        <strain evidence="2">86-2</strain>
    </source>
</reference>
<proteinExistence type="predicted"/>
<feature type="chain" id="PRO_5013392822" evidence="1">
    <location>
        <begin position="21"/>
        <end position="173"/>
    </location>
</feature>
<dbReference type="EMBL" id="FLUL01000001">
    <property type="protein sequence ID" value="SBW08321.1"/>
    <property type="molecule type" value="Genomic_DNA"/>
</dbReference>
<evidence type="ECO:0000313" key="2">
    <source>
        <dbReference type="EMBL" id="SBW08321.1"/>
    </source>
</evidence>
<sequence>MKKAAILTIFCICFLSEIFAISHSDGDVNKLTLSCYSLKNEKIGHLASDISNFIFRRKNGYLWPVTKILFSKDKGVLKLDITALDNEWNKMYEPGEKTYGYFIMTNRIFIISSKENEQVDFSEYFDPVEDGDRTFGSSNSKKIIKNPKWVYIIDESCTFPKQLRAANLEALGR</sequence>